<name>A0A292PYW1_9PEZI</name>
<keyword evidence="1" id="KW-0732">Signal</keyword>
<sequence length="175" mass="17295">MKLTILTLLSVAGTVVSASGGLALRAGNCPATASNSCGNVAGGLKDCCPEGTTCTIVGRKTYCCSPGDEMCSQGHITACALPMWGVNASGYCTPPSPSGSGISTNTTSTLAPTSTSTSTGYTTITAVPTSTGIVTDPRPMPNITITNAAAGAPSLQRGVSIGGWLGALVLGYMVL</sequence>
<organism evidence="2 3">
    <name type="scientific">Tuber aestivum</name>
    <name type="common">summer truffle</name>
    <dbReference type="NCBI Taxonomy" id="59557"/>
    <lineage>
        <taxon>Eukaryota</taxon>
        <taxon>Fungi</taxon>
        <taxon>Dikarya</taxon>
        <taxon>Ascomycota</taxon>
        <taxon>Pezizomycotina</taxon>
        <taxon>Pezizomycetes</taxon>
        <taxon>Pezizales</taxon>
        <taxon>Tuberaceae</taxon>
        <taxon>Tuber</taxon>
    </lineage>
</organism>
<protein>
    <recommendedName>
        <fullName evidence="4">GPI anchored serine-threonine rich protein</fullName>
    </recommendedName>
</protein>
<gene>
    <name evidence="2" type="ORF">GSTUAT00003039001</name>
</gene>
<accession>A0A292PYW1</accession>
<keyword evidence="3" id="KW-1185">Reference proteome</keyword>
<feature type="signal peptide" evidence="1">
    <location>
        <begin position="1"/>
        <end position="18"/>
    </location>
</feature>
<reference evidence="2" key="1">
    <citation type="submission" date="2015-10" db="EMBL/GenBank/DDBJ databases">
        <authorList>
            <person name="Regsiter A."/>
            <person name="william w."/>
        </authorList>
    </citation>
    <scope>NUCLEOTIDE SEQUENCE</scope>
    <source>
        <strain evidence="2">Montdore</strain>
    </source>
</reference>
<evidence type="ECO:0000313" key="2">
    <source>
        <dbReference type="EMBL" id="CUS12766.1"/>
    </source>
</evidence>
<dbReference type="AlphaFoldDB" id="A0A292PYW1"/>
<evidence type="ECO:0000256" key="1">
    <source>
        <dbReference type="SAM" id="SignalP"/>
    </source>
</evidence>
<dbReference type="Proteomes" id="UP001412239">
    <property type="component" value="Unassembled WGS sequence"/>
</dbReference>
<feature type="chain" id="PRO_5013307945" description="GPI anchored serine-threonine rich protein" evidence="1">
    <location>
        <begin position="19"/>
        <end position="175"/>
    </location>
</feature>
<proteinExistence type="predicted"/>
<evidence type="ECO:0000313" key="3">
    <source>
        <dbReference type="Proteomes" id="UP001412239"/>
    </source>
</evidence>
<dbReference type="EMBL" id="LN890983">
    <property type="protein sequence ID" value="CUS12766.1"/>
    <property type="molecule type" value="Genomic_DNA"/>
</dbReference>
<evidence type="ECO:0008006" key="4">
    <source>
        <dbReference type="Google" id="ProtNLM"/>
    </source>
</evidence>